<organism evidence="1 2">
    <name type="scientific">Penicillium frequentans</name>
    <dbReference type="NCBI Taxonomy" id="3151616"/>
    <lineage>
        <taxon>Eukaryota</taxon>
        <taxon>Fungi</taxon>
        <taxon>Dikarya</taxon>
        <taxon>Ascomycota</taxon>
        <taxon>Pezizomycotina</taxon>
        <taxon>Eurotiomycetes</taxon>
        <taxon>Eurotiomycetidae</taxon>
        <taxon>Eurotiales</taxon>
        <taxon>Aspergillaceae</taxon>
        <taxon>Penicillium</taxon>
    </lineage>
</organism>
<sequence length="192" mass="21932">MLLPTILEHEPTSLNEMTAQENPRASSLPKRARKSEAKLAKASVLMGALPSPVHPCSRPMTPDSLFGEITDPRYVVCPVPDEPIPPIFIHCMNCWRKDHPTESNKCEFQKLRNYWKTEHEEELAKHNSRSKAQLAFLAAGYHQLQANYDTVLAQLEHLEFENSQLRAANIQLHADMSYTHYQRALDPQIHTP</sequence>
<evidence type="ECO:0000313" key="2">
    <source>
        <dbReference type="Proteomes" id="UP001220324"/>
    </source>
</evidence>
<name>A0AAD6D7L8_9EURO</name>
<accession>A0AAD6D7L8</accession>
<gene>
    <name evidence="1" type="ORF">N7494_001236</name>
</gene>
<dbReference type="Proteomes" id="UP001220324">
    <property type="component" value="Unassembled WGS sequence"/>
</dbReference>
<dbReference type="AlphaFoldDB" id="A0AAD6D7L8"/>
<keyword evidence="2" id="KW-1185">Reference proteome</keyword>
<proteinExistence type="predicted"/>
<protein>
    <submittedName>
        <fullName evidence="1">Uncharacterized protein</fullName>
    </submittedName>
</protein>
<evidence type="ECO:0000313" key="1">
    <source>
        <dbReference type="EMBL" id="KAJ5557321.1"/>
    </source>
</evidence>
<dbReference type="EMBL" id="JAQIZZ010000001">
    <property type="protein sequence ID" value="KAJ5557321.1"/>
    <property type="molecule type" value="Genomic_DNA"/>
</dbReference>
<reference evidence="1 2" key="1">
    <citation type="journal article" date="2023" name="IMA Fungus">
        <title>Comparative genomic study of the Penicillium genus elucidates a diverse pangenome and 15 lateral gene transfer events.</title>
        <authorList>
            <person name="Petersen C."/>
            <person name="Sorensen T."/>
            <person name="Nielsen M.R."/>
            <person name="Sondergaard T.E."/>
            <person name="Sorensen J.L."/>
            <person name="Fitzpatrick D.A."/>
            <person name="Frisvad J.C."/>
            <person name="Nielsen K.L."/>
        </authorList>
    </citation>
    <scope>NUCLEOTIDE SEQUENCE [LARGE SCALE GENOMIC DNA]</scope>
    <source>
        <strain evidence="1 2">IBT 35679</strain>
    </source>
</reference>
<comment type="caution">
    <text evidence="1">The sequence shown here is derived from an EMBL/GenBank/DDBJ whole genome shotgun (WGS) entry which is preliminary data.</text>
</comment>